<protein>
    <submittedName>
        <fullName evidence="2">Uncharacterized protein</fullName>
    </submittedName>
</protein>
<feature type="compositionally biased region" description="Polar residues" evidence="1">
    <location>
        <begin position="368"/>
        <end position="382"/>
    </location>
</feature>
<name>A0A250WZ86_9CHLO</name>
<dbReference type="Proteomes" id="UP000232323">
    <property type="component" value="Unassembled WGS sequence"/>
</dbReference>
<evidence type="ECO:0000256" key="1">
    <source>
        <dbReference type="SAM" id="MobiDB-lite"/>
    </source>
</evidence>
<gene>
    <name evidence="2" type="ORF">CEUSTIGMA_g3597.t1</name>
</gene>
<dbReference type="EMBL" id="BEGY01000015">
    <property type="protein sequence ID" value="GAX76153.1"/>
    <property type="molecule type" value="Genomic_DNA"/>
</dbReference>
<keyword evidence="3" id="KW-1185">Reference proteome</keyword>
<proteinExistence type="predicted"/>
<reference evidence="2 3" key="1">
    <citation type="submission" date="2017-08" db="EMBL/GenBank/DDBJ databases">
        <title>Acidophilic green algal genome provides insights into adaptation to an acidic environment.</title>
        <authorList>
            <person name="Hirooka S."/>
            <person name="Hirose Y."/>
            <person name="Kanesaki Y."/>
            <person name="Higuchi S."/>
            <person name="Fujiwara T."/>
            <person name="Onuma R."/>
            <person name="Era A."/>
            <person name="Ohbayashi R."/>
            <person name="Uzuka A."/>
            <person name="Nozaki H."/>
            <person name="Yoshikawa H."/>
            <person name="Miyagishima S.Y."/>
        </authorList>
    </citation>
    <scope>NUCLEOTIDE SEQUENCE [LARGE SCALE GENOMIC DNA]</scope>
    <source>
        <strain evidence="2 3">NIES-2499</strain>
    </source>
</reference>
<sequence>MSSDPATKSAGSPRCLSAPAYSRTTSALSANTPEAAYMAYGQPSVQNSAIVQGALIASPDLTRSKSHQRRVGFMNDCTYPHDDVELTRSVETGSQRTGSEGCILMTRQRSTHEGSTSLIQQRCCISPRLANSRGMQLLLRMAQRHHVYKSDPAVKVNGQPSLPGHPSASKSRPTLHKQIPRDASQSAPDSKSQWTRTSAPEACGQGRTPLLSLSEESHPPSRSSAPEPLAASHRVHSRSLAQSREINQNVCSLDSGEAQRLQVQGKLTQHHTQISEDEVQAKPVLAHIQGKPRREPRWTEPSPSLHNEEYPETSGLIIPNSLPSSGFWTDPLPRPPNMRDVLTKRTTFQPLLPTIAQSPRDLAWPKQQPGQGQDVSYQSTSHPQFSLPALGVGPQLQSLYAHHFKLTENEANSDSVKKISNAWIQ</sequence>
<evidence type="ECO:0000313" key="2">
    <source>
        <dbReference type="EMBL" id="GAX76153.1"/>
    </source>
</evidence>
<feature type="compositionally biased region" description="Polar residues" evidence="1">
    <location>
        <begin position="183"/>
        <end position="198"/>
    </location>
</feature>
<feature type="region of interest" description="Disordered" evidence="1">
    <location>
        <begin position="290"/>
        <end position="311"/>
    </location>
</feature>
<dbReference type="AlphaFoldDB" id="A0A250WZ86"/>
<organism evidence="2 3">
    <name type="scientific">Chlamydomonas eustigma</name>
    <dbReference type="NCBI Taxonomy" id="1157962"/>
    <lineage>
        <taxon>Eukaryota</taxon>
        <taxon>Viridiplantae</taxon>
        <taxon>Chlorophyta</taxon>
        <taxon>core chlorophytes</taxon>
        <taxon>Chlorophyceae</taxon>
        <taxon>CS clade</taxon>
        <taxon>Chlamydomonadales</taxon>
        <taxon>Chlamydomonadaceae</taxon>
        <taxon>Chlamydomonas</taxon>
    </lineage>
</organism>
<feature type="region of interest" description="Disordered" evidence="1">
    <location>
        <begin position="153"/>
        <end position="241"/>
    </location>
</feature>
<evidence type="ECO:0000313" key="3">
    <source>
        <dbReference type="Proteomes" id="UP000232323"/>
    </source>
</evidence>
<accession>A0A250WZ86</accession>
<comment type="caution">
    <text evidence="2">The sequence shown here is derived from an EMBL/GenBank/DDBJ whole genome shotgun (WGS) entry which is preliminary data.</text>
</comment>
<feature type="region of interest" description="Disordered" evidence="1">
    <location>
        <begin position="362"/>
        <end position="382"/>
    </location>
</feature>
<feature type="compositionally biased region" description="Low complexity" evidence="1">
    <location>
        <begin position="209"/>
        <end position="228"/>
    </location>
</feature>